<feature type="transmembrane region" description="Helical" evidence="1">
    <location>
        <begin position="208"/>
        <end position="226"/>
    </location>
</feature>
<feature type="transmembrane region" description="Helical" evidence="1">
    <location>
        <begin position="181"/>
        <end position="201"/>
    </location>
</feature>
<dbReference type="Proteomes" id="UP001178662">
    <property type="component" value="Chromosome"/>
</dbReference>
<reference evidence="2" key="1">
    <citation type="submission" date="2023-03" db="EMBL/GenBank/DDBJ databases">
        <title>Andean soil-derived lignocellulolytic bacterial consortium as a source of novel taxa and putative plastic-active enzymes.</title>
        <authorList>
            <person name="Diaz-Garcia L."/>
            <person name="Chuvochina M."/>
            <person name="Feuerriegel G."/>
            <person name="Bunk B."/>
            <person name="Sproer C."/>
            <person name="Streit W.R."/>
            <person name="Rodriguez L.M."/>
            <person name="Overmann J."/>
            <person name="Jimenez D.J."/>
        </authorList>
    </citation>
    <scope>NUCLEOTIDE SEQUENCE</scope>
    <source>
        <strain evidence="2">MAG 2441</strain>
    </source>
</reference>
<evidence type="ECO:0000256" key="1">
    <source>
        <dbReference type="SAM" id="Phobius"/>
    </source>
</evidence>
<evidence type="ECO:0000313" key="2">
    <source>
        <dbReference type="EMBL" id="WEK55942.1"/>
    </source>
</evidence>
<evidence type="ECO:0000313" key="3">
    <source>
        <dbReference type="Proteomes" id="UP001178662"/>
    </source>
</evidence>
<protein>
    <submittedName>
        <fullName evidence="2">Uncharacterized protein</fullName>
    </submittedName>
</protein>
<gene>
    <name evidence="2" type="ORF">P0Y55_07820</name>
</gene>
<dbReference type="EMBL" id="CP119317">
    <property type="protein sequence ID" value="WEK55942.1"/>
    <property type="molecule type" value="Genomic_DNA"/>
</dbReference>
<keyword evidence="1" id="KW-0472">Membrane</keyword>
<accession>A0AA95JEC7</accession>
<feature type="transmembrane region" description="Helical" evidence="1">
    <location>
        <begin position="20"/>
        <end position="41"/>
    </location>
</feature>
<keyword evidence="1" id="KW-1133">Transmembrane helix</keyword>
<name>A0AA95JEC7_9BACL</name>
<proteinExistence type="predicted"/>
<keyword evidence="3" id="KW-1185">Reference proteome</keyword>
<dbReference type="AlphaFoldDB" id="A0AA95JEC7"/>
<keyword evidence="1" id="KW-0812">Transmembrane</keyword>
<organism evidence="2 3">
    <name type="scientific">Candidatus Cohnella colombiensis</name>
    <dbReference type="NCBI Taxonomy" id="3121368"/>
    <lineage>
        <taxon>Bacteria</taxon>
        <taxon>Bacillati</taxon>
        <taxon>Bacillota</taxon>
        <taxon>Bacilli</taxon>
        <taxon>Bacillales</taxon>
        <taxon>Paenibacillaceae</taxon>
        <taxon>Cohnella</taxon>
    </lineage>
</organism>
<sequence>METVVNEVEVGKPKKRIDEWLELIIVIMLGVTALFTAWATWIGGLHGGNQAANFAKANNMSADGNSRWNEASQSLMKDYITYNEMNSMEIDMAYANKRGDNEEVDRLEWKIEEMRAANMSEEFQEAYAWAIAQSNETGVLVTPFDKEGYTDSYYTDAQSVLNDAEVAMDQGEKDMANGDKYGLVTVIYTVVLFVLGIVSTFKGRSNRVALTVVALFAFVISTIYMLTVPMPSGFDLISYITGSSGD</sequence>